<dbReference type="AlphaFoldDB" id="A0A151J0J0"/>
<organism evidence="10 11">
    <name type="scientific">Trachymyrmex cornetzi</name>
    <dbReference type="NCBI Taxonomy" id="471704"/>
    <lineage>
        <taxon>Eukaryota</taxon>
        <taxon>Metazoa</taxon>
        <taxon>Ecdysozoa</taxon>
        <taxon>Arthropoda</taxon>
        <taxon>Hexapoda</taxon>
        <taxon>Insecta</taxon>
        <taxon>Pterygota</taxon>
        <taxon>Neoptera</taxon>
        <taxon>Endopterygota</taxon>
        <taxon>Hymenoptera</taxon>
        <taxon>Apocrita</taxon>
        <taxon>Aculeata</taxon>
        <taxon>Formicoidea</taxon>
        <taxon>Formicidae</taxon>
        <taxon>Myrmicinae</taxon>
        <taxon>Trachymyrmex</taxon>
    </lineage>
</organism>
<dbReference type="GO" id="GO:0046487">
    <property type="term" value="P:glyoxylate metabolic process"/>
    <property type="evidence" value="ECO:0007669"/>
    <property type="project" value="TreeGrafter"/>
</dbReference>
<evidence type="ECO:0000256" key="4">
    <source>
        <dbReference type="ARBA" id="ARBA00012570"/>
    </source>
</evidence>
<dbReference type="InterPro" id="IPR036237">
    <property type="entry name" value="Xyl_isomerase-like_sf"/>
</dbReference>
<evidence type="ECO:0000256" key="7">
    <source>
        <dbReference type="PIRNR" id="PIRNR006241"/>
    </source>
</evidence>
<dbReference type="Pfam" id="PF01261">
    <property type="entry name" value="AP_endonuc_2"/>
    <property type="match status" value="1"/>
</dbReference>
<keyword evidence="11" id="KW-1185">Reference proteome</keyword>
<dbReference type="PIRSF" id="PIRSF006241">
    <property type="entry name" value="HyI"/>
    <property type="match status" value="1"/>
</dbReference>
<dbReference type="STRING" id="471704.A0A151J0J0"/>
<dbReference type="PANTHER" id="PTHR43489:SF6">
    <property type="entry name" value="HYDROXYPYRUVATE ISOMERASE-RELATED"/>
    <property type="match status" value="1"/>
</dbReference>
<evidence type="ECO:0000256" key="3">
    <source>
        <dbReference type="ARBA" id="ARBA00005962"/>
    </source>
</evidence>
<name>A0A151J0J0_9HYME</name>
<feature type="active site" description="Proton donor/acceptor" evidence="8">
    <location>
        <position position="143"/>
    </location>
</feature>
<dbReference type="InterPro" id="IPR013022">
    <property type="entry name" value="Xyl_isomerase-like_TIM-brl"/>
</dbReference>
<evidence type="ECO:0000256" key="2">
    <source>
        <dbReference type="ARBA" id="ARBA00002968"/>
    </source>
</evidence>
<accession>A0A151J0J0</accession>
<dbReference type="EMBL" id="KQ980629">
    <property type="protein sequence ID" value="KYN14970.1"/>
    <property type="molecule type" value="Genomic_DNA"/>
</dbReference>
<evidence type="ECO:0000259" key="9">
    <source>
        <dbReference type="Pfam" id="PF01261"/>
    </source>
</evidence>
<evidence type="ECO:0000256" key="6">
    <source>
        <dbReference type="ARBA" id="ARBA00023235"/>
    </source>
</evidence>
<dbReference type="SUPFAM" id="SSF51658">
    <property type="entry name" value="Xylose isomerase-like"/>
    <property type="match status" value="1"/>
</dbReference>
<dbReference type="Gene3D" id="3.20.20.150">
    <property type="entry name" value="Divalent-metal-dependent TIM barrel enzymes"/>
    <property type="match status" value="1"/>
</dbReference>
<feature type="domain" description="Xylose isomerase-like TIM barrel" evidence="9">
    <location>
        <begin position="24"/>
        <end position="257"/>
    </location>
</feature>
<evidence type="ECO:0000313" key="11">
    <source>
        <dbReference type="Proteomes" id="UP000078492"/>
    </source>
</evidence>
<feature type="active site" description="Proton donor/acceptor" evidence="8">
    <location>
        <position position="241"/>
    </location>
</feature>
<comment type="catalytic activity">
    <reaction evidence="1 7">
        <text>3-hydroxypyruvate = 2-hydroxy-3-oxopropanoate</text>
        <dbReference type="Rhea" id="RHEA:11952"/>
        <dbReference type="ChEBI" id="CHEBI:17180"/>
        <dbReference type="ChEBI" id="CHEBI:57978"/>
        <dbReference type="EC" id="5.3.1.22"/>
    </reaction>
</comment>
<dbReference type="InterPro" id="IPR050417">
    <property type="entry name" value="Sugar_Epim/Isomerase"/>
</dbReference>
<comment type="similarity">
    <text evidence="3 7">Belongs to the hyi family.</text>
</comment>
<evidence type="ECO:0000313" key="10">
    <source>
        <dbReference type="EMBL" id="KYN14970.1"/>
    </source>
</evidence>
<dbReference type="KEGG" id="tcz:108765427"/>
<dbReference type="EC" id="5.3.1.22" evidence="4 7"/>
<sequence length="262" mass="29602">MALKFASNLSFMFTEVPSIIDRYQLAKQAGFKAVESGFPFGFSVQQVATAKKKANIDQILLNVFTGDVTKGEVGFAAIPGEEENFKKSIEKTIEYANALNCKIIHVMSGKVEAPTAANDMVYEKNLLYAIEKCKKEDIVVVIEPINNYSVPNYYMNNFQKGLDLVKKINNAHFKLLMDIFHLQHCCGNITKCIQDFLPYIGHIQVAQVPDRHEPDTPGEIDYKYILSLLETTGYTGYVGLEYRPKSLTVEGLNWIKRYGYTL</sequence>
<comment type="function">
    <text evidence="2 7">Catalyzes the reversible isomerization between hydroxypyruvate and 2-hydroxy-3-oxopropanoate (also termed tartronate semialdehyde).</text>
</comment>
<keyword evidence="10" id="KW-0670">Pyruvate</keyword>
<keyword evidence="6 7" id="KW-0413">Isomerase</keyword>
<dbReference type="InterPro" id="IPR026040">
    <property type="entry name" value="HyI-like"/>
</dbReference>
<reference evidence="10 11" key="1">
    <citation type="submission" date="2015-09" db="EMBL/GenBank/DDBJ databases">
        <title>Trachymyrmex cornetzi WGS genome.</title>
        <authorList>
            <person name="Nygaard S."/>
            <person name="Hu H."/>
            <person name="Boomsma J."/>
            <person name="Zhang G."/>
        </authorList>
    </citation>
    <scope>NUCLEOTIDE SEQUENCE [LARGE SCALE GENOMIC DNA]</scope>
    <source>
        <strain evidence="10">Tcor2-1</strain>
        <tissue evidence="10">Whole body</tissue>
    </source>
</reference>
<dbReference type="FunFam" id="3.20.20.150:FF:000007">
    <property type="entry name" value="Hydroxypyruvate isomerase"/>
    <property type="match status" value="1"/>
</dbReference>
<dbReference type="Proteomes" id="UP000078492">
    <property type="component" value="Unassembled WGS sequence"/>
</dbReference>
<evidence type="ECO:0000256" key="8">
    <source>
        <dbReference type="PIRSR" id="PIRSR006241-50"/>
    </source>
</evidence>
<protein>
    <recommendedName>
        <fullName evidence="5 7">Putative hydroxypyruvate isomerase</fullName>
        <ecNumber evidence="4 7">5.3.1.22</ecNumber>
    </recommendedName>
</protein>
<evidence type="ECO:0000256" key="1">
    <source>
        <dbReference type="ARBA" id="ARBA00000476"/>
    </source>
</evidence>
<dbReference type="OrthoDB" id="4214675at2759"/>
<gene>
    <name evidence="10" type="ORF">ALC57_12765</name>
</gene>
<dbReference type="GO" id="GO:0008903">
    <property type="term" value="F:hydroxypyruvate isomerase activity"/>
    <property type="evidence" value="ECO:0007669"/>
    <property type="project" value="UniProtKB-EC"/>
</dbReference>
<evidence type="ECO:0000256" key="5">
    <source>
        <dbReference type="ARBA" id="ARBA00017985"/>
    </source>
</evidence>
<proteinExistence type="inferred from homology"/>
<dbReference type="PANTHER" id="PTHR43489">
    <property type="entry name" value="ISOMERASE"/>
    <property type="match status" value="1"/>
</dbReference>